<dbReference type="Pfam" id="PF08840">
    <property type="entry name" value="BAAT_C"/>
    <property type="match status" value="1"/>
</dbReference>
<dbReference type="GO" id="GO:0047617">
    <property type="term" value="F:fatty acyl-CoA hydrolase activity"/>
    <property type="evidence" value="ECO:0007669"/>
    <property type="project" value="TreeGrafter"/>
</dbReference>
<sequence length="466" mass="51662">MVSRNGTFDPQEGGRVGAFCVPDDQAPNGLIASAIDRTTMSTRISVTPSAPTLLDADVRVVVSGLRPKQVVRITLTLLHPGAQFQSFAKFEAPDDGVVALAETPSFEGTYTGVDAMGLFSSMCLLPSQRFGSVLSLGNVEGLLLSYQLHVYDEKGRLLGQHTLQKFVLDLNVERREIAAGNVRGVLFKPRGPPEKRFPSVIDLFGLGGGCREHRAALLAQKGFAVLALGLYNYRDLPRFNTRVNIEYMKESIDWLRSQPFASPRCAIVGHSLGAIVGYQALVRYPGVCSIVALNGLPHIDCTVTMLEKGRPLPSFLFRNAHVTHAKHEGNVSFYRGMWERILDEEADEVAKYRIPLESVPDDVAFMVVTGEQDETQPYKRINEELVARLRKANPRRRVDAVFLRHSGHMLDVPHTPHVGVAYTPPSYWAQGGHQYLQCVDQRRLWPQMVAFLRDTIPVHVSPGSKL</sequence>
<evidence type="ECO:0000259" key="3">
    <source>
        <dbReference type="Pfam" id="PF04775"/>
    </source>
</evidence>
<accession>A0AA39M193</accession>
<evidence type="ECO:0000313" key="5">
    <source>
        <dbReference type="EMBL" id="KAK0417886.1"/>
    </source>
</evidence>
<dbReference type="PIRSF" id="PIRSF016521">
    <property type="entry name" value="Acyl-CoA_hydro"/>
    <property type="match status" value="1"/>
</dbReference>
<dbReference type="SUPFAM" id="SSF53474">
    <property type="entry name" value="alpha/beta-Hydrolases"/>
    <property type="match status" value="1"/>
</dbReference>
<feature type="domain" description="Acyl-CoA thioester hydrolase/bile acid-CoA amino acid N-acetyltransferase" evidence="3">
    <location>
        <begin position="55"/>
        <end position="178"/>
    </location>
</feature>
<evidence type="ECO:0000259" key="4">
    <source>
        <dbReference type="Pfam" id="PF08840"/>
    </source>
</evidence>
<evidence type="ECO:0000256" key="2">
    <source>
        <dbReference type="PIRSR" id="PIRSR016521-1"/>
    </source>
</evidence>
<protein>
    <submittedName>
        <fullName evidence="5">Uncharacterized protein</fullName>
    </submittedName>
</protein>
<keyword evidence="6" id="KW-1185">Reference proteome</keyword>
<feature type="active site" description="Charge relay system" evidence="2">
    <location>
        <position position="373"/>
    </location>
</feature>
<gene>
    <name evidence="5" type="ORF">QR680_013260</name>
</gene>
<dbReference type="Gene3D" id="2.60.40.2240">
    <property type="entry name" value="Acyl-CoA thioester hydrolase/BAAT N-terminal domain"/>
    <property type="match status" value="1"/>
</dbReference>
<dbReference type="Pfam" id="PF04775">
    <property type="entry name" value="Bile_Hydr_Trans"/>
    <property type="match status" value="1"/>
</dbReference>
<dbReference type="InterPro" id="IPR016662">
    <property type="entry name" value="Acyl-CoA_thioEstase_long-chain"/>
</dbReference>
<dbReference type="InterPro" id="IPR029058">
    <property type="entry name" value="AB_hydrolase_fold"/>
</dbReference>
<organism evidence="5 6">
    <name type="scientific">Steinernema hermaphroditum</name>
    <dbReference type="NCBI Taxonomy" id="289476"/>
    <lineage>
        <taxon>Eukaryota</taxon>
        <taxon>Metazoa</taxon>
        <taxon>Ecdysozoa</taxon>
        <taxon>Nematoda</taxon>
        <taxon>Chromadorea</taxon>
        <taxon>Rhabditida</taxon>
        <taxon>Tylenchina</taxon>
        <taxon>Panagrolaimomorpha</taxon>
        <taxon>Strongyloidoidea</taxon>
        <taxon>Steinernematidae</taxon>
        <taxon>Steinernema</taxon>
    </lineage>
</organism>
<dbReference type="InterPro" id="IPR042490">
    <property type="entry name" value="Thio_Ohase/BAAT_N"/>
</dbReference>
<feature type="domain" description="BAAT/Acyl-CoA thioester hydrolase C-terminal" evidence="4">
    <location>
        <begin position="243"/>
        <end position="454"/>
    </location>
</feature>
<name>A0AA39M193_9BILA</name>
<dbReference type="Gene3D" id="3.40.50.1820">
    <property type="entry name" value="alpha/beta hydrolase"/>
    <property type="match status" value="1"/>
</dbReference>
<proteinExistence type="inferred from homology"/>
<evidence type="ECO:0000313" key="6">
    <source>
        <dbReference type="Proteomes" id="UP001175271"/>
    </source>
</evidence>
<dbReference type="GO" id="GO:0006637">
    <property type="term" value="P:acyl-CoA metabolic process"/>
    <property type="evidence" value="ECO:0007669"/>
    <property type="project" value="InterPro"/>
</dbReference>
<reference evidence="5" key="1">
    <citation type="submission" date="2023-06" db="EMBL/GenBank/DDBJ databases">
        <title>Genomic analysis of the entomopathogenic nematode Steinernema hermaphroditum.</title>
        <authorList>
            <person name="Schwarz E.M."/>
            <person name="Heppert J.K."/>
            <person name="Baniya A."/>
            <person name="Schwartz H.T."/>
            <person name="Tan C.-H."/>
            <person name="Antoshechkin I."/>
            <person name="Sternberg P.W."/>
            <person name="Goodrich-Blair H."/>
            <person name="Dillman A.R."/>
        </authorList>
    </citation>
    <scope>NUCLEOTIDE SEQUENCE</scope>
    <source>
        <strain evidence="5">PS9179</strain>
        <tissue evidence="5">Whole animal</tissue>
    </source>
</reference>
<dbReference type="EMBL" id="JAUCMV010000002">
    <property type="protein sequence ID" value="KAK0417886.1"/>
    <property type="molecule type" value="Genomic_DNA"/>
</dbReference>
<dbReference type="PANTHER" id="PTHR10824">
    <property type="entry name" value="ACYL-COENZYME A THIOESTERASE-RELATED"/>
    <property type="match status" value="1"/>
</dbReference>
<dbReference type="InterPro" id="IPR006862">
    <property type="entry name" value="Thio_Ohase/aa_AcTrfase"/>
</dbReference>
<dbReference type="Proteomes" id="UP001175271">
    <property type="component" value="Unassembled WGS sequence"/>
</dbReference>
<dbReference type="GO" id="GO:0006631">
    <property type="term" value="P:fatty acid metabolic process"/>
    <property type="evidence" value="ECO:0007669"/>
    <property type="project" value="TreeGrafter"/>
</dbReference>
<comment type="caution">
    <text evidence="5">The sequence shown here is derived from an EMBL/GenBank/DDBJ whole genome shotgun (WGS) entry which is preliminary data.</text>
</comment>
<dbReference type="PANTHER" id="PTHR10824:SF4">
    <property type="entry name" value="ACYL-COENZYME A THIOESTERASE 1-LIKE"/>
    <property type="match status" value="1"/>
</dbReference>
<comment type="similarity">
    <text evidence="1">Belongs to the C/M/P thioester hydrolase family.</text>
</comment>
<feature type="active site" description="Charge relay system" evidence="2">
    <location>
        <position position="271"/>
    </location>
</feature>
<evidence type="ECO:0000256" key="1">
    <source>
        <dbReference type="ARBA" id="ARBA00006538"/>
    </source>
</evidence>
<dbReference type="InterPro" id="IPR014940">
    <property type="entry name" value="BAAT_C"/>
</dbReference>
<dbReference type="AlphaFoldDB" id="A0AA39M193"/>
<feature type="active site" description="Charge relay system" evidence="2">
    <location>
        <position position="408"/>
    </location>
</feature>